<feature type="transmembrane region" description="Helical" evidence="1">
    <location>
        <begin position="64"/>
        <end position="83"/>
    </location>
</feature>
<feature type="transmembrane region" description="Helical" evidence="1">
    <location>
        <begin position="6"/>
        <end position="29"/>
    </location>
</feature>
<dbReference type="InterPro" id="IPR058247">
    <property type="entry name" value="DUF1453"/>
</dbReference>
<feature type="transmembrane region" description="Helical" evidence="1">
    <location>
        <begin position="133"/>
        <end position="153"/>
    </location>
</feature>
<dbReference type="PIRSF" id="PIRSF021441">
    <property type="entry name" value="DUF1453"/>
    <property type="match status" value="1"/>
</dbReference>
<reference evidence="2 3" key="1">
    <citation type="submission" date="2017-07" db="EMBL/GenBank/DDBJ databases">
        <title>The genome sequence of Paludifilum halophilum highlights mechanisms for microbial adaptation to high salt environemnts.</title>
        <authorList>
            <person name="Belbahri L."/>
        </authorList>
    </citation>
    <scope>NUCLEOTIDE SEQUENCE [LARGE SCALE GENOMIC DNA]</scope>
    <source>
        <strain evidence="2 3">DSM 102817</strain>
    </source>
</reference>
<feature type="transmembrane region" description="Helical" evidence="1">
    <location>
        <begin position="103"/>
        <end position="121"/>
    </location>
</feature>
<keyword evidence="3" id="KW-1185">Reference proteome</keyword>
<dbReference type="Proteomes" id="UP000215459">
    <property type="component" value="Unassembled WGS sequence"/>
</dbReference>
<dbReference type="RefSeq" id="WP_094264313.1">
    <property type="nucleotide sequence ID" value="NZ_NOWF01000005.1"/>
</dbReference>
<dbReference type="Pfam" id="PF07301">
    <property type="entry name" value="DUF1453"/>
    <property type="match status" value="1"/>
</dbReference>
<keyword evidence="1" id="KW-0812">Transmembrane</keyword>
<protein>
    <recommendedName>
        <fullName evidence="4">Cytochrome c biogenesis protein CcdC</fullName>
    </recommendedName>
</protein>
<name>A0A235B5X1_9BACL</name>
<dbReference type="PANTHER" id="PTHR39164:SF1">
    <property type="entry name" value="PROTEIN CCDC"/>
    <property type="match status" value="1"/>
</dbReference>
<evidence type="ECO:0000313" key="3">
    <source>
        <dbReference type="Proteomes" id="UP000215459"/>
    </source>
</evidence>
<dbReference type="PANTHER" id="PTHR39164">
    <property type="entry name" value="PROTEIN CCDC"/>
    <property type="match status" value="1"/>
</dbReference>
<evidence type="ECO:0000256" key="1">
    <source>
        <dbReference type="SAM" id="Phobius"/>
    </source>
</evidence>
<proteinExistence type="predicted"/>
<evidence type="ECO:0008006" key="4">
    <source>
        <dbReference type="Google" id="ProtNLM"/>
    </source>
</evidence>
<keyword evidence="1" id="KW-0472">Membrane</keyword>
<organism evidence="2 3">
    <name type="scientific">Paludifilum halophilum</name>
    <dbReference type="NCBI Taxonomy" id="1642702"/>
    <lineage>
        <taxon>Bacteria</taxon>
        <taxon>Bacillati</taxon>
        <taxon>Bacillota</taxon>
        <taxon>Bacilli</taxon>
        <taxon>Bacillales</taxon>
        <taxon>Thermoactinomycetaceae</taxon>
        <taxon>Paludifilum</taxon>
    </lineage>
</organism>
<accession>A0A235B5X1</accession>
<dbReference type="OrthoDB" id="120091at2"/>
<gene>
    <name evidence="2" type="ORF">CHM34_09170</name>
</gene>
<evidence type="ECO:0000313" key="2">
    <source>
        <dbReference type="EMBL" id="OYD07642.1"/>
    </source>
</evidence>
<sequence length="174" mass="19986">MGHPMPINLHLTVTLGTLMMAVAFALIRLRSAKKPTNAKKIMIPPLGMSTGFMMFLYPSAQIPWTWAIAAFLTGAAFFSYPLIRTSRFQVQEGKIYLKRSKAFILILFVLLAVRMLAHNYVEHLISLPQTGGIFFILAFGMILPWRVAMYLQYKKLQHLSYQKIRPKREERTSH</sequence>
<comment type="caution">
    <text evidence="2">The sequence shown here is derived from an EMBL/GenBank/DDBJ whole genome shotgun (WGS) entry which is preliminary data.</text>
</comment>
<dbReference type="EMBL" id="NOWF01000005">
    <property type="protein sequence ID" value="OYD07642.1"/>
    <property type="molecule type" value="Genomic_DNA"/>
</dbReference>
<dbReference type="InterPro" id="IPR031306">
    <property type="entry name" value="CcdC"/>
</dbReference>
<keyword evidence="1" id="KW-1133">Transmembrane helix</keyword>
<dbReference type="AlphaFoldDB" id="A0A235B5X1"/>